<sequence>MEAPPTQGIKRRHSDRRLHDGAKRARNDVASNANGVIEPRFLIVHQVTCTRHPDHRDALYADTPRLFAGDSRTVALHGRTRINQDIFSEEFAEDNPNISFNVVKSYDCGQYHDLQLARDAFRTLPMPDGIAKALGRFKSQLTFLDDDGPEADVVSEKIYFIAKELKDAMKDCRARYPQYFIETELPDSQDAPYLGMYHARTLMANEILQPTSWLPDMQRAHTACLMNFIQTSRAQEYAEADHQFAAGVVTKRHFAKLFAPDDIIVRTTDEGPLGYMVSGFPQNSDLRVGLSCWNWEFDGRFFRKRSNWTVEWPSSEHTIHMSSLSIYPLKFDQGGVKERLYSRGQQFWKCRKQRLVECDSLTLSFEFRATCNRFMIDLNTYRQMHPEAIEDHANDGNGVENEESPPEDGFLLLLPATIRGYGFHDKKWSKLPVEQIRDVDWSSDTFDRRLVLKPRKKELIKALVTIHTSKNKPQKADIIEGKGKGLILLLHGGPGTGKTLTAESIAEYAKRPLYRVTCGDIGTDPESVEKYLESVLYIGTIWRCVVLLDEGDVFLEERTPTDLQRNALVSVFLRTLEYFEGILILTSNRVGTFDEAFKSRVQLAMHYPPLDRKDRLEVWDMFFRDMLEAEEKVKEEELSDKLNMLAQHKLNGRQIRNVINTARQLARYRKEILAYTHIDQALEVANEFEEYITGTRGHTDEEYAKAEGIR</sequence>
<dbReference type="GO" id="GO:0005524">
    <property type="term" value="F:ATP binding"/>
    <property type="evidence" value="ECO:0007669"/>
    <property type="project" value="InterPro"/>
</dbReference>
<organism evidence="3 4">
    <name type="scientific">Trematosphaeria pertusa</name>
    <dbReference type="NCBI Taxonomy" id="390896"/>
    <lineage>
        <taxon>Eukaryota</taxon>
        <taxon>Fungi</taxon>
        <taxon>Dikarya</taxon>
        <taxon>Ascomycota</taxon>
        <taxon>Pezizomycotina</taxon>
        <taxon>Dothideomycetes</taxon>
        <taxon>Pleosporomycetidae</taxon>
        <taxon>Pleosporales</taxon>
        <taxon>Massarineae</taxon>
        <taxon>Trematosphaeriaceae</taxon>
        <taxon>Trematosphaeria</taxon>
    </lineage>
</organism>
<dbReference type="Pfam" id="PF22942">
    <property type="entry name" value="DUF7025"/>
    <property type="match status" value="1"/>
</dbReference>
<dbReference type="GO" id="GO:0016887">
    <property type="term" value="F:ATP hydrolysis activity"/>
    <property type="evidence" value="ECO:0007669"/>
    <property type="project" value="InterPro"/>
</dbReference>
<dbReference type="RefSeq" id="XP_033684139.1">
    <property type="nucleotide sequence ID" value="XM_033823702.1"/>
</dbReference>
<dbReference type="OrthoDB" id="10042665at2759"/>
<feature type="domain" description="AAA+ ATPase" evidence="2">
    <location>
        <begin position="484"/>
        <end position="611"/>
    </location>
</feature>
<feature type="compositionally biased region" description="Basic and acidic residues" evidence="1">
    <location>
        <begin position="17"/>
        <end position="27"/>
    </location>
</feature>
<evidence type="ECO:0000313" key="4">
    <source>
        <dbReference type="Proteomes" id="UP000800094"/>
    </source>
</evidence>
<dbReference type="Pfam" id="PF00004">
    <property type="entry name" value="AAA"/>
    <property type="match status" value="1"/>
</dbReference>
<gene>
    <name evidence="3" type="ORF">BU26DRAFT_426855</name>
</gene>
<dbReference type="Proteomes" id="UP000800094">
    <property type="component" value="Unassembled WGS sequence"/>
</dbReference>
<accession>A0A6A6IEX6</accession>
<reference evidence="3" key="1">
    <citation type="journal article" date="2020" name="Stud. Mycol.">
        <title>101 Dothideomycetes genomes: a test case for predicting lifestyles and emergence of pathogens.</title>
        <authorList>
            <person name="Haridas S."/>
            <person name="Albert R."/>
            <person name="Binder M."/>
            <person name="Bloem J."/>
            <person name="Labutti K."/>
            <person name="Salamov A."/>
            <person name="Andreopoulos B."/>
            <person name="Baker S."/>
            <person name="Barry K."/>
            <person name="Bills G."/>
            <person name="Bluhm B."/>
            <person name="Cannon C."/>
            <person name="Castanera R."/>
            <person name="Culley D."/>
            <person name="Daum C."/>
            <person name="Ezra D."/>
            <person name="Gonzalez J."/>
            <person name="Henrissat B."/>
            <person name="Kuo A."/>
            <person name="Liang C."/>
            <person name="Lipzen A."/>
            <person name="Lutzoni F."/>
            <person name="Magnuson J."/>
            <person name="Mondo S."/>
            <person name="Nolan M."/>
            <person name="Ohm R."/>
            <person name="Pangilinan J."/>
            <person name="Park H.-J."/>
            <person name="Ramirez L."/>
            <person name="Alfaro M."/>
            <person name="Sun H."/>
            <person name="Tritt A."/>
            <person name="Yoshinaga Y."/>
            <person name="Zwiers L.-H."/>
            <person name="Turgeon B."/>
            <person name="Goodwin S."/>
            <person name="Spatafora J."/>
            <person name="Crous P."/>
            <person name="Grigoriev I."/>
        </authorList>
    </citation>
    <scope>NUCLEOTIDE SEQUENCE</scope>
    <source>
        <strain evidence="3">CBS 122368</strain>
    </source>
</reference>
<dbReference type="PANTHER" id="PTHR46411:SF2">
    <property type="entry name" value="AAA+ ATPASE DOMAIN-CONTAINING PROTEIN"/>
    <property type="match status" value="1"/>
</dbReference>
<dbReference type="Gene3D" id="3.40.50.300">
    <property type="entry name" value="P-loop containing nucleotide triphosphate hydrolases"/>
    <property type="match status" value="1"/>
</dbReference>
<evidence type="ECO:0000259" key="2">
    <source>
        <dbReference type="SMART" id="SM00382"/>
    </source>
</evidence>
<dbReference type="AlphaFoldDB" id="A0A6A6IEX6"/>
<dbReference type="Pfam" id="PF23232">
    <property type="entry name" value="AAA_lid_13"/>
    <property type="match status" value="1"/>
</dbReference>
<dbReference type="GeneID" id="54577032"/>
<name>A0A6A6IEX6_9PLEO</name>
<dbReference type="InterPro" id="IPR003593">
    <property type="entry name" value="AAA+_ATPase"/>
</dbReference>
<protein>
    <submittedName>
        <fullName evidence="3">P-loop containing nucleoside triphosphate hydrolase protein</fullName>
    </submittedName>
</protein>
<dbReference type="InterPro" id="IPR027417">
    <property type="entry name" value="P-loop_NTPase"/>
</dbReference>
<dbReference type="SUPFAM" id="SSF52540">
    <property type="entry name" value="P-loop containing nucleoside triphosphate hydrolases"/>
    <property type="match status" value="1"/>
</dbReference>
<keyword evidence="3" id="KW-0378">Hydrolase</keyword>
<dbReference type="EMBL" id="ML987195">
    <property type="protein sequence ID" value="KAF2249135.1"/>
    <property type="molecule type" value="Genomic_DNA"/>
</dbReference>
<evidence type="ECO:0000256" key="1">
    <source>
        <dbReference type="SAM" id="MobiDB-lite"/>
    </source>
</evidence>
<dbReference type="SMART" id="SM00382">
    <property type="entry name" value="AAA"/>
    <property type="match status" value="1"/>
</dbReference>
<feature type="region of interest" description="Disordered" evidence="1">
    <location>
        <begin position="1"/>
        <end position="30"/>
    </location>
</feature>
<keyword evidence="4" id="KW-1185">Reference proteome</keyword>
<dbReference type="PANTHER" id="PTHR46411">
    <property type="entry name" value="FAMILY ATPASE, PUTATIVE-RELATED"/>
    <property type="match status" value="1"/>
</dbReference>
<dbReference type="InterPro" id="IPR003959">
    <property type="entry name" value="ATPase_AAA_core"/>
</dbReference>
<dbReference type="InterPro" id="IPR056599">
    <property type="entry name" value="AAA_lid_fung"/>
</dbReference>
<evidence type="ECO:0000313" key="3">
    <source>
        <dbReference type="EMBL" id="KAF2249135.1"/>
    </source>
</evidence>
<dbReference type="InterPro" id="IPR054289">
    <property type="entry name" value="DUF7025"/>
</dbReference>
<proteinExistence type="predicted"/>